<dbReference type="GO" id="GO:0016020">
    <property type="term" value="C:membrane"/>
    <property type="evidence" value="ECO:0007669"/>
    <property type="project" value="UniProtKB-SubCell"/>
</dbReference>
<feature type="transmembrane region" description="Helical" evidence="6">
    <location>
        <begin position="15"/>
        <end position="34"/>
    </location>
</feature>
<dbReference type="EMBL" id="MVGT01003747">
    <property type="protein sequence ID" value="OVA03256.1"/>
    <property type="molecule type" value="Genomic_DNA"/>
</dbReference>
<dbReference type="InParanoid" id="A0A200PYK7"/>
<comment type="similarity">
    <text evidence="2">Belongs to the steroid 5-alpha reductase family.</text>
</comment>
<dbReference type="Proteomes" id="UP000195402">
    <property type="component" value="Unassembled WGS sequence"/>
</dbReference>
<feature type="transmembrane region" description="Helical" evidence="6">
    <location>
        <begin position="201"/>
        <end position="222"/>
    </location>
</feature>
<feature type="transmembrane region" description="Helical" evidence="6">
    <location>
        <begin position="161"/>
        <end position="180"/>
    </location>
</feature>
<evidence type="ECO:0000259" key="7">
    <source>
        <dbReference type="Pfam" id="PF02544"/>
    </source>
</evidence>
<comment type="subcellular location">
    <subcellularLocation>
        <location evidence="1">Membrane</location>
        <topology evidence="1">Multi-pass membrane protein</topology>
    </subcellularLocation>
</comment>
<reference evidence="8 9" key="1">
    <citation type="journal article" date="2017" name="Mol. Plant">
        <title>The Genome of Medicinal Plant Macleaya cordata Provides New Insights into Benzylisoquinoline Alkaloids Metabolism.</title>
        <authorList>
            <person name="Liu X."/>
            <person name="Liu Y."/>
            <person name="Huang P."/>
            <person name="Ma Y."/>
            <person name="Qing Z."/>
            <person name="Tang Q."/>
            <person name="Cao H."/>
            <person name="Cheng P."/>
            <person name="Zheng Y."/>
            <person name="Yuan Z."/>
            <person name="Zhou Y."/>
            <person name="Liu J."/>
            <person name="Tang Z."/>
            <person name="Zhuo Y."/>
            <person name="Zhang Y."/>
            <person name="Yu L."/>
            <person name="Huang J."/>
            <person name="Yang P."/>
            <person name="Peng Q."/>
            <person name="Zhang J."/>
            <person name="Jiang W."/>
            <person name="Zhang Z."/>
            <person name="Lin K."/>
            <person name="Ro D.K."/>
            <person name="Chen X."/>
            <person name="Xiong X."/>
            <person name="Shang Y."/>
            <person name="Huang S."/>
            <person name="Zeng J."/>
        </authorList>
    </citation>
    <scope>NUCLEOTIDE SEQUENCE [LARGE SCALE GENOMIC DNA]</scope>
    <source>
        <strain evidence="9">cv. BLH2017</strain>
        <tissue evidence="8">Root</tissue>
    </source>
</reference>
<evidence type="ECO:0000256" key="5">
    <source>
        <dbReference type="ARBA" id="ARBA00023136"/>
    </source>
</evidence>
<dbReference type="Gene3D" id="1.20.120.1630">
    <property type="match status" value="1"/>
</dbReference>
<evidence type="ECO:0000256" key="4">
    <source>
        <dbReference type="ARBA" id="ARBA00022989"/>
    </source>
</evidence>
<keyword evidence="4 6" id="KW-1133">Transmembrane helix</keyword>
<evidence type="ECO:0000256" key="6">
    <source>
        <dbReference type="SAM" id="Phobius"/>
    </source>
</evidence>
<feature type="transmembrane region" description="Helical" evidence="6">
    <location>
        <begin position="228"/>
        <end position="248"/>
    </location>
</feature>
<dbReference type="OrthoDB" id="5788137at2759"/>
<gene>
    <name evidence="8" type="ORF">BVC80_8621g6</name>
</gene>
<evidence type="ECO:0000256" key="1">
    <source>
        <dbReference type="ARBA" id="ARBA00004141"/>
    </source>
</evidence>
<dbReference type="PANTHER" id="PTHR10556">
    <property type="entry name" value="3-OXO-5-ALPHA-STEROID 4-DEHYDROGENASE"/>
    <property type="match status" value="1"/>
</dbReference>
<dbReference type="InterPro" id="IPR001104">
    <property type="entry name" value="3-oxo-5_a-steroid_4-DH_C"/>
</dbReference>
<dbReference type="STRING" id="56857.A0A200PYK7"/>
<evidence type="ECO:0000256" key="3">
    <source>
        <dbReference type="ARBA" id="ARBA00022692"/>
    </source>
</evidence>
<dbReference type="FunCoup" id="A0A200PYK7">
    <property type="interactions" value="244"/>
</dbReference>
<evidence type="ECO:0000256" key="2">
    <source>
        <dbReference type="ARBA" id="ARBA00007742"/>
    </source>
</evidence>
<evidence type="ECO:0000313" key="8">
    <source>
        <dbReference type="EMBL" id="OVA03256.1"/>
    </source>
</evidence>
<feature type="domain" description="3-oxo-5-alpha-steroid 4-dehydrogenase C-terminal" evidence="7">
    <location>
        <begin position="145"/>
        <end position="263"/>
    </location>
</feature>
<protein>
    <submittedName>
        <fullName evidence="8">3-oxo-5-alpha-steroid 4-dehydrogenase</fullName>
    </submittedName>
</protein>
<dbReference type="FunFam" id="1.20.120.1630:FF:000017">
    <property type="entry name" value="3-oxo-5-alpha-steroid 4-dehydrogenase family protein"/>
    <property type="match status" value="1"/>
</dbReference>
<feature type="transmembrane region" description="Helical" evidence="6">
    <location>
        <begin position="72"/>
        <end position="91"/>
    </location>
</feature>
<name>A0A200PYK7_MACCD</name>
<proteinExistence type="inferred from homology"/>
<dbReference type="InterPro" id="IPR039357">
    <property type="entry name" value="SRD5A/TECR"/>
</dbReference>
<dbReference type="GO" id="GO:0016627">
    <property type="term" value="F:oxidoreductase activity, acting on the CH-CH group of donors"/>
    <property type="evidence" value="ECO:0007669"/>
    <property type="project" value="InterPro"/>
</dbReference>
<keyword evidence="5 6" id="KW-0472">Membrane</keyword>
<organism evidence="8 9">
    <name type="scientific">Macleaya cordata</name>
    <name type="common">Five-seeded plume-poppy</name>
    <name type="synonym">Bocconia cordata</name>
    <dbReference type="NCBI Taxonomy" id="56857"/>
    <lineage>
        <taxon>Eukaryota</taxon>
        <taxon>Viridiplantae</taxon>
        <taxon>Streptophyta</taxon>
        <taxon>Embryophyta</taxon>
        <taxon>Tracheophyta</taxon>
        <taxon>Spermatophyta</taxon>
        <taxon>Magnoliopsida</taxon>
        <taxon>Ranunculales</taxon>
        <taxon>Papaveraceae</taxon>
        <taxon>Papaveroideae</taxon>
        <taxon>Macleaya</taxon>
    </lineage>
</organism>
<keyword evidence="9" id="KW-1185">Reference proteome</keyword>
<dbReference type="Pfam" id="PF02544">
    <property type="entry name" value="Steroid_dh"/>
    <property type="match status" value="1"/>
</dbReference>
<dbReference type="GO" id="GO:0006629">
    <property type="term" value="P:lipid metabolic process"/>
    <property type="evidence" value="ECO:0007669"/>
    <property type="project" value="InterPro"/>
</dbReference>
<dbReference type="OMA" id="FWIFPPQ"/>
<evidence type="ECO:0000313" key="9">
    <source>
        <dbReference type="Proteomes" id="UP000195402"/>
    </source>
</evidence>
<feature type="transmembrane region" description="Helical" evidence="6">
    <location>
        <begin position="127"/>
        <end position="149"/>
    </location>
</feature>
<dbReference type="AlphaFoldDB" id="A0A200PYK7"/>
<dbReference type="PANTHER" id="PTHR10556:SF35">
    <property type="entry name" value="3-OXO-5-ALPHA-STEROID 4-DEHYDROGENASE FAMILY PROTEIN"/>
    <property type="match status" value="1"/>
</dbReference>
<accession>A0A200PYK7</accession>
<dbReference type="PROSITE" id="PS50244">
    <property type="entry name" value="S5A_REDUCTASE"/>
    <property type="match status" value="1"/>
</dbReference>
<comment type="caution">
    <text evidence="8">The sequence shown here is derived from an EMBL/GenBank/DDBJ whole genome shotgun (WGS) entry which is preliminary data.</text>
</comment>
<sequence>MMSLFDKFLFPPPPSLFMTAMSVISFTSLTNAGFSEIKGTHVQYSKFWNGNNNSQKANEKHIKKQISLPSRTGMLILYTPACLAGAISFWLFPNHDLRFMLVNSALTLHFFKRVFEVLFVHRYSGGMLLDSTIMISLSYFISTVSMIYNQHLIQGTSDPQIDLKLVGIVVFLVGIVGNFYHHYILSKLREKNDKEYKIPTGGLFGLVICPHYLFEILVFVGVSLISQTVYPISFTIGTAFYLTGRSYATRNWYLSKFPSFPKHNGENMEDIQIP</sequence>
<keyword evidence="3 6" id="KW-0812">Transmembrane</keyword>